<dbReference type="Gene3D" id="2.60.120.10">
    <property type="entry name" value="Jelly Rolls"/>
    <property type="match status" value="1"/>
</dbReference>
<dbReference type="Gene3D" id="1.10.10.60">
    <property type="entry name" value="Homeodomain-like"/>
    <property type="match status" value="2"/>
</dbReference>
<organism evidence="6 7">
    <name type="scientific">Marinicella sediminis</name>
    <dbReference type="NCBI Taxonomy" id="1792834"/>
    <lineage>
        <taxon>Bacteria</taxon>
        <taxon>Pseudomonadati</taxon>
        <taxon>Pseudomonadota</taxon>
        <taxon>Gammaproteobacteria</taxon>
        <taxon>Lysobacterales</taxon>
        <taxon>Marinicellaceae</taxon>
        <taxon>Marinicella</taxon>
    </lineage>
</organism>
<dbReference type="PROSITE" id="PS00041">
    <property type="entry name" value="HTH_ARAC_FAMILY_1"/>
    <property type="match status" value="1"/>
</dbReference>
<dbReference type="SMART" id="SM00342">
    <property type="entry name" value="HTH_ARAC"/>
    <property type="match status" value="1"/>
</dbReference>
<gene>
    <name evidence="6" type="ORF">ACFODZ_15435</name>
</gene>
<keyword evidence="4" id="KW-0804">Transcription</keyword>
<dbReference type="Proteomes" id="UP001595533">
    <property type="component" value="Unassembled WGS sequence"/>
</dbReference>
<dbReference type="SUPFAM" id="SSF51215">
    <property type="entry name" value="Regulatory protein AraC"/>
    <property type="match status" value="1"/>
</dbReference>
<sequence>MDVVQEIFKAIHFDANIYLHSEFCAPWGVSPEPTNNSSFHVIAYGNCQLQMDHLQPIHLNAGDLIFFPRNCPHQLISPESNNESSTTLICGQLTFSHINNPILDALPDVLHIKANEMEHCRGFKGLFQQIVTEAENQDDGRQLVLDKLAEVMFIYIIRYHITSAQDSHVYKTGLLYGLSHPQLAHALVAFHAAPDYAWSLAELAGKAAMSRSKFAALFSKMVGMTALQYMTHWRMEHARHLLISENTSVWQVALSSGYQSEAAFIKVFKKQYGMTPGQFRKQAS</sequence>
<dbReference type="Pfam" id="PF12833">
    <property type="entry name" value="HTH_18"/>
    <property type="match status" value="1"/>
</dbReference>
<dbReference type="InterPro" id="IPR020449">
    <property type="entry name" value="Tscrpt_reg_AraC-type_HTH"/>
</dbReference>
<accession>A0ABV7JC53</accession>
<evidence type="ECO:0000259" key="5">
    <source>
        <dbReference type="PROSITE" id="PS01124"/>
    </source>
</evidence>
<dbReference type="InterPro" id="IPR018060">
    <property type="entry name" value="HTH_AraC"/>
</dbReference>
<dbReference type="Pfam" id="PF12852">
    <property type="entry name" value="Cupin_6"/>
    <property type="match status" value="1"/>
</dbReference>
<name>A0ABV7JC53_9GAMM</name>
<evidence type="ECO:0000256" key="2">
    <source>
        <dbReference type="ARBA" id="ARBA00023125"/>
    </source>
</evidence>
<evidence type="ECO:0000256" key="4">
    <source>
        <dbReference type="ARBA" id="ARBA00023163"/>
    </source>
</evidence>
<keyword evidence="2" id="KW-0238">DNA-binding</keyword>
<reference evidence="7" key="1">
    <citation type="journal article" date="2019" name="Int. J. Syst. Evol. Microbiol.">
        <title>The Global Catalogue of Microorganisms (GCM) 10K type strain sequencing project: providing services to taxonomists for standard genome sequencing and annotation.</title>
        <authorList>
            <consortium name="The Broad Institute Genomics Platform"/>
            <consortium name="The Broad Institute Genome Sequencing Center for Infectious Disease"/>
            <person name="Wu L."/>
            <person name="Ma J."/>
        </authorList>
    </citation>
    <scope>NUCLEOTIDE SEQUENCE [LARGE SCALE GENOMIC DNA]</scope>
    <source>
        <strain evidence="7">KCTC 42953</strain>
    </source>
</reference>
<proteinExistence type="predicted"/>
<keyword evidence="1" id="KW-0805">Transcription regulation</keyword>
<comment type="caution">
    <text evidence="6">The sequence shown here is derived from an EMBL/GenBank/DDBJ whole genome shotgun (WGS) entry which is preliminary data.</text>
</comment>
<evidence type="ECO:0000256" key="1">
    <source>
        <dbReference type="ARBA" id="ARBA00023015"/>
    </source>
</evidence>
<dbReference type="InterPro" id="IPR032783">
    <property type="entry name" value="AraC_lig"/>
</dbReference>
<protein>
    <submittedName>
        <fullName evidence="6">AraC family transcriptional regulator</fullName>
    </submittedName>
</protein>
<dbReference type="EMBL" id="JBHRTS010000009">
    <property type="protein sequence ID" value="MFC3195646.1"/>
    <property type="molecule type" value="Genomic_DNA"/>
</dbReference>
<dbReference type="InterPro" id="IPR014710">
    <property type="entry name" value="RmlC-like_jellyroll"/>
</dbReference>
<dbReference type="InterPro" id="IPR009057">
    <property type="entry name" value="Homeodomain-like_sf"/>
</dbReference>
<dbReference type="PANTHER" id="PTHR46796">
    <property type="entry name" value="HTH-TYPE TRANSCRIPTIONAL ACTIVATOR RHAS-RELATED"/>
    <property type="match status" value="1"/>
</dbReference>
<dbReference type="InterPro" id="IPR018062">
    <property type="entry name" value="HTH_AraC-typ_CS"/>
</dbReference>
<feature type="domain" description="HTH araC/xylS-type" evidence="5">
    <location>
        <begin position="182"/>
        <end position="282"/>
    </location>
</feature>
<dbReference type="PROSITE" id="PS01124">
    <property type="entry name" value="HTH_ARAC_FAMILY_2"/>
    <property type="match status" value="1"/>
</dbReference>
<keyword evidence="3" id="KW-0010">Activator</keyword>
<dbReference type="InterPro" id="IPR037923">
    <property type="entry name" value="HTH-like"/>
</dbReference>
<dbReference type="SUPFAM" id="SSF46689">
    <property type="entry name" value="Homeodomain-like"/>
    <property type="match status" value="2"/>
</dbReference>
<dbReference type="PRINTS" id="PR00032">
    <property type="entry name" value="HTHARAC"/>
</dbReference>
<dbReference type="InterPro" id="IPR050204">
    <property type="entry name" value="AraC_XylS_family_regulators"/>
</dbReference>
<dbReference type="PANTHER" id="PTHR46796:SF7">
    <property type="entry name" value="ARAC FAMILY TRANSCRIPTIONAL REGULATOR"/>
    <property type="match status" value="1"/>
</dbReference>
<dbReference type="RefSeq" id="WP_077412303.1">
    <property type="nucleotide sequence ID" value="NZ_JBHRTS010000009.1"/>
</dbReference>
<evidence type="ECO:0000313" key="7">
    <source>
        <dbReference type="Proteomes" id="UP001595533"/>
    </source>
</evidence>
<evidence type="ECO:0000313" key="6">
    <source>
        <dbReference type="EMBL" id="MFC3195646.1"/>
    </source>
</evidence>
<keyword evidence="7" id="KW-1185">Reference proteome</keyword>
<evidence type="ECO:0000256" key="3">
    <source>
        <dbReference type="ARBA" id="ARBA00023159"/>
    </source>
</evidence>